<dbReference type="Pfam" id="PF03837">
    <property type="entry name" value="RecT"/>
    <property type="match status" value="1"/>
</dbReference>
<dbReference type="Proteomes" id="UP000284543">
    <property type="component" value="Unassembled WGS sequence"/>
</dbReference>
<dbReference type="InterPro" id="IPR004590">
    <property type="entry name" value="ssDNA_annealing_RecT"/>
</dbReference>
<dbReference type="GO" id="GO:0003677">
    <property type="term" value="F:DNA binding"/>
    <property type="evidence" value="ECO:0007669"/>
    <property type="project" value="InterPro"/>
</dbReference>
<comment type="caution">
    <text evidence="2">The sequence shown here is derived from an EMBL/GenBank/DDBJ whole genome shotgun (WGS) entry which is preliminary data.</text>
</comment>
<dbReference type="GO" id="GO:0006259">
    <property type="term" value="P:DNA metabolic process"/>
    <property type="evidence" value="ECO:0007669"/>
    <property type="project" value="InterPro"/>
</dbReference>
<dbReference type="Proteomes" id="UP000283975">
    <property type="component" value="Unassembled WGS sequence"/>
</dbReference>
<dbReference type="EMBL" id="QRZM01000025">
    <property type="protein sequence ID" value="RGV69134.1"/>
    <property type="molecule type" value="Genomic_DNA"/>
</dbReference>
<dbReference type="InterPro" id="IPR018330">
    <property type="entry name" value="RecT_fam"/>
</dbReference>
<evidence type="ECO:0000256" key="1">
    <source>
        <dbReference type="SAM" id="MobiDB-lite"/>
    </source>
</evidence>
<evidence type="ECO:0000313" key="3">
    <source>
        <dbReference type="EMBL" id="RHC49159.1"/>
    </source>
</evidence>
<proteinExistence type="predicted"/>
<dbReference type="EMBL" id="QSHZ01000044">
    <property type="protein sequence ID" value="RHC49159.1"/>
    <property type="molecule type" value="Genomic_DNA"/>
</dbReference>
<reference evidence="4 5" key="1">
    <citation type="submission" date="2018-08" db="EMBL/GenBank/DDBJ databases">
        <title>A genome reference for cultivated species of the human gut microbiota.</title>
        <authorList>
            <person name="Zou Y."/>
            <person name="Xue W."/>
            <person name="Luo G."/>
        </authorList>
    </citation>
    <scope>NUCLEOTIDE SEQUENCE [LARGE SCALE GENOMIC DNA]</scope>
    <source>
        <strain evidence="2 5">AF14-18</strain>
        <strain evidence="3 4">AM35-14</strain>
    </source>
</reference>
<sequence>MAVSNSLANRPQQKLDFSVYLTQEAAKKEINKVLGGQAGTRFISSIISAVQATPALAECTNSSILTAALQGEALKLSPSLQLGQYYLVPYDNKKKGVKEAQFQLGYKGYIQLAKRSGVYKKINVVSIKEGELISYNPLEEELKVNLIEDDLIREETPTIGYYAMFEEISGYKHSMYWSKKKMMSHADKYSKAFSVNESTVQTKNGTKRKVSFSDYEAGNYSPDDEWMYSSFWYKDFDAMAHKTMLRQLISKWGTMSIDLVQAIDADMAVIHDDGTKDYVETDMDNIAAEQPAVSPEPEVGSQGQEAMEQTVQPEQSNDVADNFFS</sequence>
<organism evidence="2 5">
    <name type="scientific">Enterocloster bolteae</name>
    <dbReference type="NCBI Taxonomy" id="208479"/>
    <lineage>
        <taxon>Bacteria</taxon>
        <taxon>Bacillati</taxon>
        <taxon>Bacillota</taxon>
        <taxon>Clostridia</taxon>
        <taxon>Lachnospirales</taxon>
        <taxon>Lachnospiraceae</taxon>
        <taxon>Enterocloster</taxon>
    </lineage>
</organism>
<name>A0A412YTI7_9FIRM</name>
<feature type="region of interest" description="Disordered" evidence="1">
    <location>
        <begin position="290"/>
        <end position="325"/>
    </location>
</feature>
<dbReference type="AlphaFoldDB" id="A0A412YTI7"/>
<protein>
    <submittedName>
        <fullName evidence="2">Recombinase</fullName>
    </submittedName>
</protein>
<evidence type="ECO:0000313" key="4">
    <source>
        <dbReference type="Proteomes" id="UP000283975"/>
    </source>
</evidence>
<dbReference type="RefSeq" id="WP_118019679.1">
    <property type="nucleotide sequence ID" value="NZ_QRZM01000025.1"/>
</dbReference>
<evidence type="ECO:0000313" key="5">
    <source>
        <dbReference type="Proteomes" id="UP000284543"/>
    </source>
</evidence>
<dbReference type="NCBIfam" id="TIGR00616">
    <property type="entry name" value="rect"/>
    <property type="match status" value="1"/>
</dbReference>
<feature type="compositionally biased region" description="Polar residues" evidence="1">
    <location>
        <begin position="301"/>
        <end position="325"/>
    </location>
</feature>
<accession>A0A412YTI7</accession>
<gene>
    <name evidence="3" type="ORF">DW839_27970</name>
    <name evidence="2" type="ORF">DWW02_28490</name>
</gene>
<evidence type="ECO:0000313" key="2">
    <source>
        <dbReference type="EMBL" id="RGV69134.1"/>
    </source>
</evidence>